<dbReference type="InterPro" id="IPR036390">
    <property type="entry name" value="WH_DNA-bd_sf"/>
</dbReference>
<dbReference type="InterPro" id="IPR036388">
    <property type="entry name" value="WH-like_DNA-bd_sf"/>
</dbReference>
<feature type="domain" description="HTH gntR-type" evidence="6">
    <location>
        <begin position="1"/>
        <end position="69"/>
    </location>
</feature>
<keyword evidence="2" id="KW-0663">Pyridoxal phosphate</keyword>
<dbReference type="InterPro" id="IPR015421">
    <property type="entry name" value="PyrdxlP-dep_Trfase_major"/>
</dbReference>
<dbReference type="InParanoid" id="A0A5R8QHF5"/>
<evidence type="ECO:0000256" key="1">
    <source>
        <dbReference type="ARBA" id="ARBA00005384"/>
    </source>
</evidence>
<sequence>MKLYERIYRDLRKDIVDKRLKQGERLPSIIALAKKYDCSKGTVIKALELLLSQHVIFSKPQSGYYVADNFLRQQHESESIYLDTANPLIDSFEIFDIKHCLNLAVELYAKYAIDESVRLKSLHPVLQQQLAADGVYTKLENIHLVQGITQMLVLFTEAPFPNGKKTILVEEPSYSHYIRFLKLSDVPVLTIARDENGVDLKQLEHYFKHEDIKFFYTTPRNHNPLGTSYSYKQRKKIMELALRYDVYIIEDDYFGGTHKLPQYVPMYYFSYQKNCIYLRSNTKVFPLIRIGLVVIPDDFKKTFEEIAGRRTSHYSYYIPSLISQATWEAYISSAIYEKHIVQKTKQIDEKLQAVSAVTADWDNKLVKVIGAESGYYFTLRIHPEIKVKTVIENLKKKDIHIASNEQAYYHQDHYDNSVRVSVSRVSLEQLQQALRYIYQEVEHLAGRTIPV</sequence>
<evidence type="ECO:0000313" key="7">
    <source>
        <dbReference type="EMBL" id="TLG77475.1"/>
    </source>
</evidence>
<keyword evidence="5" id="KW-0804">Transcription</keyword>
<organism evidence="7 8">
    <name type="scientific">Culicoidibacter larvae</name>
    <dbReference type="NCBI Taxonomy" id="2579976"/>
    <lineage>
        <taxon>Bacteria</taxon>
        <taxon>Bacillati</taxon>
        <taxon>Bacillota</taxon>
        <taxon>Culicoidibacteria</taxon>
        <taxon>Culicoidibacterales</taxon>
        <taxon>Culicoidibacteraceae</taxon>
        <taxon>Culicoidibacter</taxon>
    </lineage>
</organism>
<protein>
    <submittedName>
        <fullName evidence="7">PLP-dependent aminotransferase family protein</fullName>
    </submittedName>
</protein>
<dbReference type="GO" id="GO:0003677">
    <property type="term" value="F:DNA binding"/>
    <property type="evidence" value="ECO:0007669"/>
    <property type="project" value="UniProtKB-KW"/>
</dbReference>
<dbReference type="AlphaFoldDB" id="A0A5R8QHF5"/>
<evidence type="ECO:0000259" key="6">
    <source>
        <dbReference type="PROSITE" id="PS50949"/>
    </source>
</evidence>
<dbReference type="InterPro" id="IPR000524">
    <property type="entry name" value="Tscrpt_reg_HTH_GntR"/>
</dbReference>
<dbReference type="GO" id="GO:0008483">
    <property type="term" value="F:transaminase activity"/>
    <property type="evidence" value="ECO:0007669"/>
    <property type="project" value="UniProtKB-KW"/>
</dbReference>
<comment type="similarity">
    <text evidence="1">In the C-terminal section; belongs to the class-I pyridoxal-phosphate-dependent aminotransferase family.</text>
</comment>
<keyword evidence="4" id="KW-0238">DNA-binding</keyword>
<evidence type="ECO:0000256" key="3">
    <source>
        <dbReference type="ARBA" id="ARBA00023015"/>
    </source>
</evidence>
<dbReference type="CDD" id="cd07377">
    <property type="entry name" value="WHTH_GntR"/>
    <property type="match status" value="1"/>
</dbReference>
<keyword evidence="7" id="KW-0032">Aminotransferase</keyword>
<dbReference type="PANTHER" id="PTHR46577">
    <property type="entry name" value="HTH-TYPE TRANSCRIPTIONAL REGULATORY PROTEIN GABR"/>
    <property type="match status" value="1"/>
</dbReference>
<dbReference type="Gene3D" id="1.10.10.10">
    <property type="entry name" value="Winged helix-like DNA-binding domain superfamily/Winged helix DNA-binding domain"/>
    <property type="match status" value="1"/>
</dbReference>
<dbReference type="GO" id="GO:0003700">
    <property type="term" value="F:DNA-binding transcription factor activity"/>
    <property type="evidence" value="ECO:0007669"/>
    <property type="project" value="InterPro"/>
</dbReference>
<proteinExistence type="inferred from homology"/>
<dbReference type="SUPFAM" id="SSF53383">
    <property type="entry name" value="PLP-dependent transferases"/>
    <property type="match status" value="1"/>
</dbReference>
<dbReference type="FunCoup" id="A0A5R8QHF5">
    <property type="interactions" value="40"/>
</dbReference>
<dbReference type="SMART" id="SM00345">
    <property type="entry name" value="HTH_GNTR"/>
    <property type="match status" value="1"/>
</dbReference>
<dbReference type="GO" id="GO:0030170">
    <property type="term" value="F:pyridoxal phosphate binding"/>
    <property type="evidence" value="ECO:0007669"/>
    <property type="project" value="InterPro"/>
</dbReference>
<dbReference type="Proteomes" id="UP000306912">
    <property type="component" value="Unassembled WGS sequence"/>
</dbReference>
<comment type="caution">
    <text evidence="7">The sequence shown here is derived from an EMBL/GenBank/DDBJ whole genome shotgun (WGS) entry which is preliminary data.</text>
</comment>
<dbReference type="PROSITE" id="PS50949">
    <property type="entry name" value="HTH_GNTR"/>
    <property type="match status" value="1"/>
</dbReference>
<keyword evidence="7" id="KW-0808">Transferase</keyword>
<evidence type="ECO:0000256" key="4">
    <source>
        <dbReference type="ARBA" id="ARBA00023125"/>
    </source>
</evidence>
<gene>
    <name evidence="7" type="ORF">FEZ08_02310</name>
</gene>
<dbReference type="CDD" id="cd00609">
    <property type="entry name" value="AAT_like"/>
    <property type="match status" value="1"/>
</dbReference>
<keyword evidence="8" id="KW-1185">Reference proteome</keyword>
<dbReference type="PANTHER" id="PTHR46577:SF1">
    <property type="entry name" value="HTH-TYPE TRANSCRIPTIONAL REGULATORY PROTEIN GABR"/>
    <property type="match status" value="1"/>
</dbReference>
<dbReference type="InterPro" id="IPR004839">
    <property type="entry name" value="Aminotransferase_I/II_large"/>
</dbReference>
<dbReference type="OrthoDB" id="9802601at2"/>
<dbReference type="RefSeq" id="WP_138190085.1">
    <property type="nucleotide sequence ID" value="NZ_VBWP01000001.1"/>
</dbReference>
<dbReference type="Pfam" id="PF00392">
    <property type="entry name" value="GntR"/>
    <property type="match status" value="1"/>
</dbReference>
<evidence type="ECO:0000256" key="5">
    <source>
        <dbReference type="ARBA" id="ARBA00023163"/>
    </source>
</evidence>
<evidence type="ECO:0000313" key="8">
    <source>
        <dbReference type="Proteomes" id="UP000306912"/>
    </source>
</evidence>
<dbReference type="Pfam" id="PF00155">
    <property type="entry name" value="Aminotran_1_2"/>
    <property type="match status" value="1"/>
</dbReference>
<dbReference type="InterPro" id="IPR051446">
    <property type="entry name" value="HTH_trans_reg/aminotransferase"/>
</dbReference>
<dbReference type="SUPFAM" id="SSF46785">
    <property type="entry name" value="Winged helix' DNA-binding domain"/>
    <property type="match status" value="1"/>
</dbReference>
<dbReference type="InterPro" id="IPR015424">
    <property type="entry name" value="PyrdxlP-dep_Trfase"/>
</dbReference>
<dbReference type="EMBL" id="VBWP01000001">
    <property type="protein sequence ID" value="TLG77475.1"/>
    <property type="molecule type" value="Genomic_DNA"/>
</dbReference>
<evidence type="ECO:0000256" key="2">
    <source>
        <dbReference type="ARBA" id="ARBA00022898"/>
    </source>
</evidence>
<keyword evidence="3" id="KW-0805">Transcription regulation</keyword>
<name>A0A5R8QHF5_9FIRM</name>
<accession>A0A5R8QHF5</accession>
<reference evidence="7 8" key="1">
    <citation type="submission" date="2019-05" db="EMBL/GenBank/DDBJ databases">
        <title>Culicoidintestinum kansasii gen. nov., sp. nov. from the gastrointestinal tract of the biting midge, Culicoides sonorensis.</title>
        <authorList>
            <person name="Neupane S."/>
            <person name="Ghosh A."/>
            <person name="Gunther S."/>
            <person name="Martin K."/>
            <person name="Zurek L."/>
        </authorList>
    </citation>
    <scope>NUCLEOTIDE SEQUENCE [LARGE SCALE GENOMIC DNA]</scope>
    <source>
        <strain evidence="7 8">CS-1</strain>
    </source>
</reference>
<dbReference type="Gene3D" id="3.40.640.10">
    <property type="entry name" value="Type I PLP-dependent aspartate aminotransferase-like (Major domain)"/>
    <property type="match status" value="1"/>
</dbReference>